<reference evidence="6" key="1">
    <citation type="journal article" date="2014" name="Int. J. Syst. Evol. Microbiol.">
        <title>Complete genome sequence of Corynebacterium casei LMG S-19264T (=DSM 44701T), isolated from a smear-ripened cheese.</title>
        <authorList>
            <consortium name="US DOE Joint Genome Institute (JGI-PGF)"/>
            <person name="Walter F."/>
            <person name="Albersmeier A."/>
            <person name="Kalinowski J."/>
            <person name="Ruckert C."/>
        </authorList>
    </citation>
    <scope>NUCLEOTIDE SEQUENCE</scope>
    <source>
        <strain evidence="6">VKM B-2789</strain>
    </source>
</reference>
<reference evidence="6" key="2">
    <citation type="submission" date="2023-01" db="EMBL/GenBank/DDBJ databases">
        <authorList>
            <person name="Sun Q."/>
            <person name="Evtushenko L."/>
        </authorList>
    </citation>
    <scope>NUCLEOTIDE SEQUENCE</scope>
    <source>
        <strain evidence="6">VKM B-2789</strain>
    </source>
</reference>
<dbReference type="CDD" id="cd05300">
    <property type="entry name" value="2-Hacid_dh_1"/>
    <property type="match status" value="1"/>
</dbReference>
<evidence type="ECO:0000313" key="6">
    <source>
        <dbReference type="EMBL" id="GLK86883.1"/>
    </source>
</evidence>
<keyword evidence="1 3" id="KW-0560">Oxidoreductase</keyword>
<feature type="domain" description="D-isomer specific 2-hydroxyacid dehydrogenase NAD-binding" evidence="5">
    <location>
        <begin position="121"/>
        <end position="292"/>
    </location>
</feature>
<evidence type="ECO:0000256" key="3">
    <source>
        <dbReference type="RuleBase" id="RU003719"/>
    </source>
</evidence>
<dbReference type="Proteomes" id="UP001143330">
    <property type="component" value="Unassembled WGS sequence"/>
</dbReference>
<comment type="caution">
    <text evidence="6">The sequence shown here is derived from an EMBL/GenBank/DDBJ whole genome shotgun (WGS) entry which is preliminary data.</text>
</comment>
<sequence length="330" mass="36530">MSPPLHLHIDNRSALGPVFQATPERVEAALAKRPDLRERLNITIGTDGAEFARAMQTADILFGWQFDRDLIARGEAPRLRWVHAHGAGINHLLPLDWLPKRAALTNSRGIHAEKADEYTVMALLMLNNRLPESATHQRAARWQQVFSSSIVGKAVLIIGVGHIGAGAARWAKRFGLHVVGIRRSGRRHPHVHEMHTPDALHALLPRADFVLVTAPHTDETTHLIGAPELGLMKDGAGLVNYSRANLVDYDSLRAELEAGRLSAVLDVFDPEPLPASSPLWQTPNLIMTPHCSSDDTERYTPKTLDLVLRNVERLIAGKPLLNKVNPARQY</sequence>
<dbReference type="PANTHER" id="PTHR43333:SF1">
    <property type="entry name" value="D-ISOMER SPECIFIC 2-HYDROXYACID DEHYDROGENASE NAD-BINDING DOMAIN-CONTAINING PROTEIN"/>
    <property type="match status" value="1"/>
</dbReference>
<gene>
    <name evidence="6" type="ORF">GCM10017653_49530</name>
</gene>
<dbReference type="RefSeq" id="WP_213365280.1">
    <property type="nucleotide sequence ID" value="NZ_BSFM01000022.1"/>
</dbReference>
<organism evidence="6 7">
    <name type="scientific">Ancylobacter defluvii</name>
    <dbReference type="NCBI Taxonomy" id="1282440"/>
    <lineage>
        <taxon>Bacteria</taxon>
        <taxon>Pseudomonadati</taxon>
        <taxon>Pseudomonadota</taxon>
        <taxon>Alphaproteobacteria</taxon>
        <taxon>Hyphomicrobiales</taxon>
        <taxon>Xanthobacteraceae</taxon>
        <taxon>Ancylobacter</taxon>
    </lineage>
</organism>
<dbReference type="SUPFAM" id="SSF52283">
    <property type="entry name" value="Formate/glycerate dehydrogenase catalytic domain-like"/>
    <property type="match status" value="1"/>
</dbReference>
<dbReference type="GO" id="GO:0016616">
    <property type="term" value="F:oxidoreductase activity, acting on the CH-OH group of donors, NAD or NADP as acceptor"/>
    <property type="evidence" value="ECO:0007669"/>
    <property type="project" value="InterPro"/>
</dbReference>
<name>A0A9W6K275_9HYPH</name>
<dbReference type="GO" id="GO:0051287">
    <property type="term" value="F:NAD binding"/>
    <property type="evidence" value="ECO:0007669"/>
    <property type="project" value="InterPro"/>
</dbReference>
<keyword evidence="7" id="KW-1185">Reference proteome</keyword>
<dbReference type="Pfam" id="PF02826">
    <property type="entry name" value="2-Hacid_dh_C"/>
    <property type="match status" value="1"/>
</dbReference>
<dbReference type="PANTHER" id="PTHR43333">
    <property type="entry name" value="2-HACID_DH_C DOMAIN-CONTAINING PROTEIN"/>
    <property type="match status" value="1"/>
</dbReference>
<dbReference type="SUPFAM" id="SSF51735">
    <property type="entry name" value="NAD(P)-binding Rossmann-fold domains"/>
    <property type="match status" value="1"/>
</dbReference>
<dbReference type="AlphaFoldDB" id="A0A9W6K275"/>
<evidence type="ECO:0000256" key="2">
    <source>
        <dbReference type="ARBA" id="ARBA00023027"/>
    </source>
</evidence>
<dbReference type="Pfam" id="PF00389">
    <property type="entry name" value="2-Hacid_dh"/>
    <property type="match status" value="1"/>
</dbReference>
<dbReference type="InterPro" id="IPR006140">
    <property type="entry name" value="D-isomer_DH_NAD-bd"/>
</dbReference>
<dbReference type="InterPro" id="IPR036291">
    <property type="entry name" value="NAD(P)-bd_dom_sf"/>
</dbReference>
<evidence type="ECO:0000256" key="1">
    <source>
        <dbReference type="ARBA" id="ARBA00023002"/>
    </source>
</evidence>
<proteinExistence type="inferred from homology"/>
<evidence type="ECO:0000313" key="7">
    <source>
        <dbReference type="Proteomes" id="UP001143330"/>
    </source>
</evidence>
<dbReference type="InterPro" id="IPR006139">
    <property type="entry name" value="D-isomer_2_OHA_DH_cat_dom"/>
</dbReference>
<accession>A0A9W6K275</accession>
<evidence type="ECO:0000259" key="5">
    <source>
        <dbReference type="Pfam" id="PF02826"/>
    </source>
</evidence>
<protein>
    <submittedName>
        <fullName evidence="6">2-hydroxyacid dehydrogenase</fullName>
    </submittedName>
</protein>
<feature type="domain" description="D-isomer specific 2-hydroxyacid dehydrogenase catalytic" evidence="4">
    <location>
        <begin position="45"/>
        <end position="325"/>
    </location>
</feature>
<dbReference type="Gene3D" id="3.40.50.720">
    <property type="entry name" value="NAD(P)-binding Rossmann-like Domain"/>
    <property type="match status" value="2"/>
</dbReference>
<comment type="similarity">
    <text evidence="3">Belongs to the D-isomer specific 2-hydroxyacid dehydrogenase family.</text>
</comment>
<keyword evidence="2" id="KW-0520">NAD</keyword>
<dbReference type="EMBL" id="BSFM01000022">
    <property type="protein sequence ID" value="GLK86883.1"/>
    <property type="molecule type" value="Genomic_DNA"/>
</dbReference>
<evidence type="ECO:0000259" key="4">
    <source>
        <dbReference type="Pfam" id="PF00389"/>
    </source>
</evidence>